<feature type="compositionally biased region" description="Low complexity" evidence="1">
    <location>
        <begin position="257"/>
        <end position="266"/>
    </location>
</feature>
<feature type="region of interest" description="Disordered" evidence="1">
    <location>
        <begin position="257"/>
        <end position="330"/>
    </location>
</feature>
<reference evidence="2" key="1">
    <citation type="submission" date="2020-05" db="EMBL/GenBank/DDBJ databases">
        <title>Mycena genomes resolve the evolution of fungal bioluminescence.</title>
        <authorList>
            <person name="Tsai I.J."/>
        </authorList>
    </citation>
    <scope>NUCLEOTIDE SEQUENCE</scope>
    <source>
        <strain evidence="2">CCC161011</strain>
    </source>
</reference>
<dbReference type="AlphaFoldDB" id="A0A8H6YUG7"/>
<dbReference type="Proteomes" id="UP000620124">
    <property type="component" value="Unassembled WGS sequence"/>
</dbReference>
<evidence type="ECO:0000313" key="3">
    <source>
        <dbReference type="Proteomes" id="UP000620124"/>
    </source>
</evidence>
<gene>
    <name evidence="2" type="ORF">MVEN_00322600</name>
</gene>
<sequence length="330" mass="34333">MVKYHITPFAAACPARGGHHYRQHTSCSPRRAPGVRSGSLRHPPPTACTPRDHRNARSTEGLPQSESPCAALGTRHIPHDRAKSPHTCMSGALRPAKITPTAENSTFGHASSPSTSSFTSTRTTLNSSDRGSHGPLCAPKATPTAVILTPGPRRVALDHPDSPLVCMPGACRPARVTPTAGSTTSRFAPRVTHKLTPTHKMPSSSGCGGHRLQRALNATPTAVSLTSGPRRVPLDHPDSPLVCMPGVFRPAKVASAAGSSSSVPTPSLTPLPPNAKLHHSQQPRPGACATRGTERPHPGISPSPRLSQSPAVTTVGPIASATPAKLSTSR</sequence>
<dbReference type="EMBL" id="JACAZI010000003">
    <property type="protein sequence ID" value="KAF7364536.1"/>
    <property type="molecule type" value="Genomic_DNA"/>
</dbReference>
<proteinExistence type="predicted"/>
<keyword evidence="3" id="KW-1185">Reference proteome</keyword>
<feature type="compositionally biased region" description="Low complexity" evidence="1">
    <location>
        <begin position="105"/>
        <end position="128"/>
    </location>
</feature>
<name>A0A8H6YUG7_9AGAR</name>
<comment type="caution">
    <text evidence="2">The sequence shown here is derived from an EMBL/GenBank/DDBJ whole genome shotgun (WGS) entry which is preliminary data.</text>
</comment>
<protein>
    <submittedName>
        <fullName evidence="2">Uncharacterized protein</fullName>
    </submittedName>
</protein>
<organism evidence="2 3">
    <name type="scientific">Mycena venus</name>
    <dbReference type="NCBI Taxonomy" id="2733690"/>
    <lineage>
        <taxon>Eukaryota</taxon>
        <taxon>Fungi</taxon>
        <taxon>Dikarya</taxon>
        <taxon>Basidiomycota</taxon>
        <taxon>Agaricomycotina</taxon>
        <taxon>Agaricomycetes</taxon>
        <taxon>Agaricomycetidae</taxon>
        <taxon>Agaricales</taxon>
        <taxon>Marasmiineae</taxon>
        <taxon>Mycenaceae</taxon>
        <taxon>Mycena</taxon>
    </lineage>
</organism>
<evidence type="ECO:0000256" key="1">
    <source>
        <dbReference type="SAM" id="MobiDB-lite"/>
    </source>
</evidence>
<feature type="region of interest" description="Disordered" evidence="1">
    <location>
        <begin position="102"/>
        <end position="138"/>
    </location>
</feature>
<accession>A0A8H6YUG7</accession>
<feature type="region of interest" description="Disordered" evidence="1">
    <location>
        <begin position="24"/>
        <end position="69"/>
    </location>
</feature>
<evidence type="ECO:0000313" key="2">
    <source>
        <dbReference type="EMBL" id="KAF7364536.1"/>
    </source>
</evidence>